<comment type="cofactor">
    <cofactor evidence="1">
        <name>Mg(2+)</name>
        <dbReference type="ChEBI" id="CHEBI:18420"/>
    </cofactor>
</comment>
<dbReference type="GO" id="GO:0005524">
    <property type="term" value="F:ATP binding"/>
    <property type="evidence" value="ECO:0007669"/>
    <property type="project" value="UniProtKB-UniRule"/>
</dbReference>
<feature type="domain" description="OBG-type G" evidence="7">
    <location>
        <begin position="3"/>
        <end position="257"/>
    </location>
</feature>
<accession>S3E195</accession>
<dbReference type="InterPro" id="IPR027417">
    <property type="entry name" value="P-loop_NTPase"/>
</dbReference>
<dbReference type="GO" id="GO:0005737">
    <property type="term" value="C:cytoplasm"/>
    <property type="evidence" value="ECO:0007669"/>
    <property type="project" value="TreeGrafter"/>
</dbReference>
<dbReference type="PRINTS" id="PR00326">
    <property type="entry name" value="GTP1OBG"/>
</dbReference>
<dbReference type="GO" id="GO:0046872">
    <property type="term" value="F:metal ion binding"/>
    <property type="evidence" value="ECO:0007669"/>
    <property type="project" value="UniProtKB-KW"/>
</dbReference>
<feature type="binding site" evidence="6">
    <location>
        <begin position="12"/>
        <end position="17"/>
    </location>
    <ligand>
        <name>ATP</name>
        <dbReference type="ChEBI" id="CHEBI:30616"/>
    </ligand>
</feature>
<dbReference type="InterPro" id="IPR004095">
    <property type="entry name" value="TGS"/>
</dbReference>
<evidence type="ECO:0000313" key="9">
    <source>
        <dbReference type="EMBL" id="EPE37956.1"/>
    </source>
</evidence>
<dbReference type="AlphaFoldDB" id="S3E195"/>
<dbReference type="InterPro" id="IPR013029">
    <property type="entry name" value="YchF_C"/>
</dbReference>
<keyword evidence="4 6" id="KW-0067">ATP-binding</keyword>
<dbReference type="Gene3D" id="3.40.50.300">
    <property type="entry name" value="P-loop containing nucleotide triphosphate hydrolases"/>
    <property type="match status" value="1"/>
</dbReference>
<dbReference type="PANTHER" id="PTHR23305:SF18">
    <property type="entry name" value="OBG-TYPE G DOMAIN-CONTAINING PROTEIN"/>
    <property type="match status" value="1"/>
</dbReference>
<keyword evidence="5" id="KW-0460">Magnesium</keyword>
<dbReference type="GO" id="GO:0043023">
    <property type="term" value="F:ribosomal large subunit binding"/>
    <property type="evidence" value="ECO:0007669"/>
    <property type="project" value="UniProtKB-UniRule"/>
</dbReference>
<keyword evidence="3 6" id="KW-0547">Nucleotide-binding</keyword>
<dbReference type="InterPro" id="IPR006073">
    <property type="entry name" value="GTP-bd"/>
</dbReference>
<dbReference type="PROSITE" id="PS51710">
    <property type="entry name" value="G_OBG"/>
    <property type="match status" value="1"/>
</dbReference>
<dbReference type="SUPFAM" id="SSF81271">
    <property type="entry name" value="TGS-like"/>
    <property type="match status" value="1"/>
</dbReference>
<dbReference type="InterPro" id="IPR041706">
    <property type="entry name" value="YchF_N"/>
</dbReference>
<sequence>MGFKCSIVGLPNVGKSTLFNALTKSSVEAANFPFCTIESNIGVVPVPDIRLLQLKEIIKPKRTIPSTIKFVDIAGLISGASKGDGLGNEFLANIRETDAISHVVRCFENTDIIHVSGQVSPIRDIEIINLELALADLNFCEATIQRYKKKWKSHDQKNIKYELTILEKLLPVLSEGEMASTANLSKDEVSTISYLNFLTLKPIMYIANVSENRFKNNPYLDMVKKHAEKENNIVVPICANVESEISQLDDKYHKEFLENMGIEEQGLNRVIRSGYDLLNLQTYFTAGKKELRAWTIPIGTTAQKSAGKIHTDFEKGFIRAEVISYNDFIQYGSEYTSKNAGKLRLEGKDYIVQDGDIIYFRFNV</sequence>
<dbReference type="Gene3D" id="3.10.20.30">
    <property type="match status" value="1"/>
</dbReference>
<dbReference type="Proteomes" id="UP000053688">
    <property type="component" value="Unassembled WGS sequence"/>
</dbReference>
<evidence type="ECO:0000259" key="7">
    <source>
        <dbReference type="PROSITE" id="PS51710"/>
    </source>
</evidence>
<dbReference type="InterPro" id="IPR031167">
    <property type="entry name" value="G_OBG"/>
</dbReference>
<dbReference type="Pfam" id="PF06071">
    <property type="entry name" value="YchF-GTPase_C"/>
    <property type="match status" value="1"/>
</dbReference>
<dbReference type="SUPFAM" id="SSF52540">
    <property type="entry name" value="P-loop containing nucleoside triphosphate hydrolases"/>
    <property type="match status" value="1"/>
</dbReference>
<gene>
    <name evidence="6" type="primary">ychF</name>
    <name evidence="9" type="ORF">O1U_0419</name>
</gene>
<dbReference type="GO" id="GO:0005525">
    <property type="term" value="F:GTP binding"/>
    <property type="evidence" value="ECO:0007669"/>
    <property type="project" value="InterPro"/>
</dbReference>
<dbReference type="PIRSF" id="PIRSF006641">
    <property type="entry name" value="CHP00092"/>
    <property type="match status" value="1"/>
</dbReference>
<dbReference type="PATRIC" id="fig|1236703.3.peg.415"/>
<dbReference type="RefSeq" id="WP_016503754.1">
    <property type="nucleotide sequence ID" value="NZ_AMSD01000001.1"/>
</dbReference>
<keyword evidence="2" id="KW-0479">Metal-binding</keyword>
<evidence type="ECO:0000256" key="3">
    <source>
        <dbReference type="ARBA" id="ARBA00022741"/>
    </source>
</evidence>
<comment type="similarity">
    <text evidence="6">Belongs to the TRAFAC class OBG-HflX-like GTPase superfamily. OBG GTPase family. YchF/OLA1 subfamily.</text>
</comment>
<evidence type="ECO:0000256" key="4">
    <source>
        <dbReference type="ARBA" id="ARBA00022840"/>
    </source>
</evidence>
<evidence type="ECO:0000256" key="5">
    <source>
        <dbReference type="ARBA" id="ARBA00022842"/>
    </source>
</evidence>
<evidence type="ECO:0000313" key="10">
    <source>
        <dbReference type="Proteomes" id="UP000053688"/>
    </source>
</evidence>
<reference evidence="9 10" key="1">
    <citation type="journal article" date="2014" name="Environ. Microbiol.">
        <title>Genomic signatures of obligate host dependence in the luminous bacterial symbiont of a vertebrate.</title>
        <authorList>
            <person name="Hendry T.A."/>
            <person name="de Wet J.R."/>
            <person name="Dunlap P.V."/>
        </authorList>
    </citation>
    <scope>NUCLEOTIDE SEQUENCE [LARGE SCALE GENOMIC DNA]</scope>
    <source>
        <strain evidence="9 10">Akat1</strain>
    </source>
</reference>
<dbReference type="FunFam" id="1.10.150.300:FF:000001">
    <property type="entry name" value="Ribosome-binding ATPase YchF"/>
    <property type="match status" value="1"/>
</dbReference>
<comment type="function">
    <text evidence="6">ATPase that binds to both the 70S ribosome and the 50S ribosomal subunit in a nucleotide-independent manner.</text>
</comment>
<dbReference type="CDD" id="cd01900">
    <property type="entry name" value="YchF"/>
    <property type="match status" value="1"/>
</dbReference>
<dbReference type="CDD" id="cd04867">
    <property type="entry name" value="TGS_YchF_OLA1"/>
    <property type="match status" value="1"/>
</dbReference>
<dbReference type="InterPro" id="IPR023192">
    <property type="entry name" value="TGS-like_dom_sf"/>
</dbReference>
<dbReference type="STRING" id="28176.CF66_4043"/>
<dbReference type="HAMAP" id="MF_00944">
    <property type="entry name" value="YchF_OLA1_ATPase"/>
    <property type="match status" value="1"/>
</dbReference>
<organism evidence="9 10">
    <name type="scientific">Candidatus Photodesmus katoptron Akat1</name>
    <dbReference type="NCBI Taxonomy" id="1236703"/>
    <lineage>
        <taxon>Bacteria</taxon>
        <taxon>Pseudomonadati</taxon>
        <taxon>Pseudomonadota</taxon>
        <taxon>Gammaproteobacteria</taxon>
        <taxon>Vibrionales</taxon>
        <taxon>Vibrionaceae</taxon>
        <taxon>Candidatus Photodesmus</taxon>
    </lineage>
</organism>
<dbReference type="PANTHER" id="PTHR23305">
    <property type="entry name" value="OBG GTPASE FAMILY"/>
    <property type="match status" value="1"/>
</dbReference>
<dbReference type="GO" id="GO:0016887">
    <property type="term" value="F:ATP hydrolysis activity"/>
    <property type="evidence" value="ECO:0007669"/>
    <property type="project" value="UniProtKB-UniRule"/>
</dbReference>
<dbReference type="NCBIfam" id="TIGR00092">
    <property type="entry name" value="redox-regulated ATPase YchF"/>
    <property type="match status" value="1"/>
</dbReference>
<dbReference type="FunFam" id="3.10.20.30:FF:000001">
    <property type="entry name" value="Ribosome-binding ATPase YchF"/>
    <property type="match status" value="1"/>
</dbReference>
<dbReference type="EMBL" id="AMSD01000001">
    <property type="protein sequence ID" value="EPE37956.1"/>
    <property type="molecule type" value="Genomic_DNA"/>
</dbReference>
<evidence type="ECO:0000256" key="2">
    <source>
        <dbReference type="ARBA" id="ARBA00022723"/>
    </source>
</evidence>
<dbReference type="InterPro" id="IPR012676">
    <property type="entry name" value="TGS-like"/>
</dbReference>
<dbReference type="eggNOG" id="COG0012">
    <property type="taxonomic scope" value="Bacteria"/>
</dbReference>
<comment type="caution">
    <text evidence="9">The sequence shown here is derived from an EMBL/GenBank/DDBJ whole genome shotgun (WGS) entry which is preliminary data.</text>
</comment>
<protein>
    <recommendedName>
        <fullName evidence="6">Ribosome-binding ATPase YchF</fullName>
    </recommendedName>
</protein>
<evidence type="ECO:0000259" key="8">
    <source>
        <dbReference type="PROSITE" id="PS51880"/>
    </source>
</evidence>
<dbReference type="InterPro" id="IPR004396">
    <property type="entry name" value="ATPase_YchF/OLA1"/>
</dbReference>
<keyword evidence="10" id="KW-1185">Reference proteome</keyword>
<evidence type="ECO:0000256" key="1">
    <source>
        <dbReference type="ARBA" id="ARBA00001946"/>
    </source>
</evidence>
<dbReference type="PROSITE" id="PS51880">
    <property type="entry name" value="TGS"/>
    <property type="match status" value="1"/>
</dbReference>
<name>S3E195_9GAMM</name>
<dbReference type="InterPro" id="IPR012675">
    <property type="entry name" value="Beta-grasp_dom_sf"/>
</dbReference>
<proteinExistence type="inferred from homology"/>
<evidence type="ECO:0000256" key="6">
    <source>
        <dbReference type="HAMAP-Rule" id="MF_00944"/>
    </source>
</evidence>
<dbReference type="Pfam" id="PF01926">
    <property type="entry name" value="MMR_HSR1"/>
    <property type="match status" value="1"/>
</dbReference>
<dbReference type="Gene3D" id="1.10.150.300">
    <property type="entry name" value="TGS-like domain"/>
    <property type="match status" value="1"/>
</dbReference>
<feature type="domain" description="TGS" evidence="8">
    <location>
        <begin position="279"/>
        <end position="362"/>
    </location>
</feature>